<evidence type="ECO:0000313" key="3">
    <source>
        <dbReference type="Proteomes" id="UP000297065"/>
    </source>
</evidence>
<evidence type="ECO:0000259" key="1">
    <source>
        <dbReference type="Pfam" id="PF13598"/>
    </source>
</evidence>
<dbReference type="InterPro" id="IPR037291">
    <property type="entry name" value="DUF4139"/>
</dbReference>
<dbReference type="InterPro" id="IPR011935">
    <property type="entry name" value="CHP02231"/>
</dbReference>
<gene>
    <name evidence="2" type="ORF">DDIC_08945</name>
</gene>
<reference evidence="2 3" key="1">
    <citation type="submission" date="2019-02" db="EMBL/GenBank/DDBJ databases">
        <title>Complete Genome Sequence of Desulfovibrio desulfuricans IC1, a Sulfonate Utilizing Anaerobe.</title>
        <authorList>
            <person name="Day L.A."/>
            <person name="De Leon K.B."/>
            <person name="Wall J.D."/>
        </authorList>
    </citation>
    <scope>NUCLEOTIDE SEQUENCE [LARGE SCALE GENOMIC DNA]</scope>
    <source>
        <strain evidence="2 3">IC1</strain>
    </source>
</reference>
<evidence type="ECO:0000313" key="2">
    <source>
        <dbReference type="EMBL" id="QCC85999.1"/>
    </source>
</evidence>
<organism evidence="2 3">
    <name type="scientific">Desulfovibrio desulfuricans</name>
    <dbReference type="NCBI Taxonomy" id="876"/>
    <lineage>
        <taxon>Bacteria</taxon>
        <taxon>Pseudomonadati</taxon>
        <taxon>Thermodesulfobacteriota</taxon>
        <taxon>Desulfovibrionia</taxon>
        <taxon>Desulfovibrionales</taxon>
        <taxon>Desulfovibrionaceae</taxon>
        <taxon>Desulfovibrio</taxon>
    </lineage>
</organism>
<dbReference type="PANTHER" id="PTHR31005">
    <property type="entry name" value="DUF4139 DOMAIN-CONTAINING PROTEIN"/>
    <property type="match status" value="1"/>
</dbReference>
<dbReference type="AlphaFoldDB" id="A0A4P7UIT8"/>
<dbReference type="EMBL" id="CP036295">
    <property type="protein sequence ID" value="QCC85999.1"/>
    <property type="molecule type" value="Genomic_DNA"/>
</dbReference>
<dbReference type="PANTHER" id="PTHR31005:SF8">
    <property type="entry name" value="DUF4139 DOMAIN-CONTAINING PROTEIN"/>
    <property type="match status" value="1"/>
</dbReference>
<dbReference type="OrthoDB" id="5449693at2"/>
<accession>A0A4P7UIT8</accession>
<feature type="domain" description="DUF4139" evidence="1">
    <location>
        <begin position="225"/>
        <end position="527"/>
    </location>
</feature>
<dbReference type="Pfam" id="PF13598">
    <property type="entry name" value="DUF4139"/>
    <property type="match status" value="1"/>
</dbReference>
<name>A0A4P7UIT8_DESDE</name>
<dbReference type="RefSeq" id="WP_136400119.1">
    <property type="nucleotide sequence ID" value="NZ_CP036295.1"/>
</dbReference>
<sequence length="537" mass="58582">MSHVRIASPLFSLLCFPARGQRRKGRPALAPALLLALCSLISLVCGEALAAGLPNAPTPPRTARITPSGGLLEVEQQAPVLTANGLSQVRVVLPAGAENFQISVPGHTIVRWTSVPQPLDQSGDLAKVREERQHAVMTLTGKLEAVKAQLALWEAPATEGGFQDMTQREKRLAEVVPALSYEKADLERRLALLKQELQQLPPSPEMGQSVLVTLQKSVSAATLPVRYSYTLRNCGWRAVYCFDAQPDKGKGDAVNVRFMAEVWQFSGMDWADAQLILVSRGQGPREPAPLPRWVIDSQPQPMAQPLVKAAPRMMMTADAAMPEAAPAAAPVAADVTGVYASWKLGEKGLPEGRARLLVLESEWKAPLQWLARPSTGESRVWLMARPTLPESQIWPDGQAEFSVDGQSVGAGKFHASGNETTLYFGADPRVQVAASADVRQRGEKGFIGKSRTWTWGWTYTVRNTRDKAVTVRLERPMPMLVDQGVAVSYRDKPQAQQDAQEHLLFWNVDVAAGGKAEVKHELTITSPVEIQLDPYAP</sequence>
<dbReference type="Proteomes" id="UP000297065">
    <property type="component" value="Chromosome"/>
</dbReference>
<protein>
    <submittedName>
        <fullName evidence="2">DUF4139 domain-containing protein</fullName>
    </submittedName>
</protein>
<proteinExistence type="predicted"/>